<dbReference type="EMBL" id="CP000155">
    <property type="protein sequence ID" value="ABC30829.1"/>
    <property type="molecule type" value="Genomic_DNA"/>
</dbReference>
<name>Q2SEU5_HAHCH</name>
<gene>
    <name evidence="13" type="ordered locus">HCH_04119</name>
</gene>
<evidence type="ECO:0000256" key="1">
    <source>
        <dbReference type="ARBA" id="ARBA00000085"/>
    </source>
</evidence>
<dbReference type="STRING" id="349521.HCH_04119"/>
<dbReference type="Gene3D" id="6.10.340.10">
    <property type="match status" value="1"/>
</dbReference>
<reference evidence="13 14" key="1">
    <citation type="journal article" date="2005" name="Nucleic Acids Res.">
        <title>Genomic blueprint of Hahella chejuensis, a marine microbe producing an algicidal agent.</title>
        <authorList>
            <person name="Jeong H."/>
            <person name="Yim J.H."/>
            <person name="Lee C."/>
            <person name="Choi S.-H."/>
            <person name="Park Y.K."/>
            <person name="Yoon S.H."/>
            <person name="Hur C.-G."/>
            <person name="Kang H.-Y."/>
            <person name="Kim D."/>
            <person name="Lee H.H."/>
            <person name="Park K.H."/>
            <person name="Park S.-H."/>
            <person name="Park H.-S."/>
            <person name="Lee H.K."/>
            <person name="Oh T.K."/>
            <person name="Kim J.F."/>
        </authorList>
    </citation>
    <scope>NUCLEOTIDE SEQUENCE [LARGE SCALE GENOMIC DNA]</scope>
    <source>
        <strain evidence="13 14">KCTC 2396</strain>
    </source>
</reference>
<dbReference type="SMART" id="SM00388">
    <property type="entry name" value="HisKA"/>
    <property type="match status" value="1"/>
</dbReference>
<sequence length="439" mass="49604">MARLFISFYMTLIVGVLAYQYVGEYGSQKYVQDWVALDKTNDYRGLFYLLDALHQRVDAQTFQRIVASYPETSNVPVEIGDINAFELTADQVSRLRGGRAYVEDAFDDVLYFKLSGADLIARFGPMHTYEPLMQAVAIYEKALFAVLAILVLLWTVGLQIKLKRLESAAMKLGEGTFAVRVSEKGRHAVGRLNKTFNLMARKIEKLVEGHKSLTNAVAHELRTPIARIRFQLDMLNGEEDAEERKELVYGISDDVNQLGELVEELLSYARFDREPASMEMSRHSLHESLMAAIKNCYFDNKVQLHYDPDWSRLSPDKDLLPFDPRHLERAVGNLITNAQKYATSQIQLHVAVSGDDCSIIVDDDGPGISDADRERVFEPFRRLDDSRTRATGGHGLGLAIVEKIAHWHEGEVRVERAPIGGARLIFSWPARRRAAGDRA</sequence>
<keyword evidence="8 13" id="KW-0418">Kinase</keyword>
<evidence type="ECO:0000256" key="6">
    <source>
        <dbReference type="ARBA" id="ARBA00022679"/>
    </source>
</evidence>
<evidence type="ECO:0000256" key="2">
    <source>
        <dbReference type="ARBA" id="ARBA00004651"/>
    </source>
</evidence>
<dbReference type="EC" id="2.7.13.3" evidence="3"/>
<protein>
    <recommendedName>
        <fullName evidence="3">histidine kinase</fullName>
        <ecNumber evidence="3">2.7.13.3</ecNumber>
    </recommendedName>
</protein>
<dbReference type="GO" id="GO:0005524">
    <property type="term" value="F:ATP binding"/>
    <property type="evidence" value="ECO:0007669"/>
    <property type="project" value="UniProtKB-KW"/>
</dbReference>
<evidence type="ECO:0000313" key="13">
    <source>
        <dbReference type="EMBL" id="ABC30829.1"/>
    </source>
</evidence>
<evidence type="ECO:0000259" key="11">
    <source>
        <dbReference type="PROSITE" id="PS50109"/>
    </source>
</evidence>
<dbReference type="SMART" id="SM00387">
    <property type="entry name" value="HATPase_c"/>
    <property type="match status" value="1"/>
</dbReference>
<keyword evidence="10" id="KW-0472">Membrane</keyword>
<dbReference type="OrthoDB" id="9804645at2"/>
<dbReference type="CDD" id="cd06225">
    <property type="entry name" value="HAMP"/>
    <property type="match status" value="1"/>
</dbReference>
<keyword evidence="5" id="KW-0597">Phosphoprotein</keyword>
<dbReference type="PANTHER" id="PTHR44936">
    <property type="entry name" value="SENSOR PROTEIN CREC"/>
    <property type="match status" value="1"/>
</dbReference>
<evidence type="ECO:0000256" key="7">
    <source>
        <dbReference type="ARBA" id="ARBA00022741"/>
    </source>
</evidence>
<dbReference type="Pfam" id="PF00512">
    <property type="entry name" value="HisKA"/>
    <property type="match status" value="1"/>
</dbReference>
<dbReference type="CDD" id="cd00082">
    <property type="entry name" value="HisKA"/>
    <property type="match status" value="1"/>
</dbReference>
<evidence type="ECO:0000256" key="3">
    <source>
        <dbReference type="ARBA" id="ARBA00012438"/>
    </source>
</evidence>
<keyword evidence="10" id="KW-0812">Transmembrane</keyword>
<feature type="domain" description="Histidine kinase" evidence="11">
    <location>
        <begin position="216"/>
        <end position="432"/>
    </location>
</feature>
<dbReference type="InterPro" id="IPR036097">
    <property type="entry name" value="HisK_dim/P_sf"/>
</dbReference>
<comment type="catalytic activity">
    <reaction evidence="1">
        <text>ATP + protein L-histidine = ADP + protein N-phospho-L-histidine.</text>
        <dbReference type="EC" id="2.7.13.3"/>
    </reaction>
</comment>
<dbReference type="PROSITE" id="PS50885">
    <property type="entry name" value="HAMP"/>
    <property type="match status" value="1"/>
</dbReference>
<dbReference type="Gene3D" id="1.10.287.130">
    <property type="match status" value="1"/>
</dbReference>
<proteinExistence type="predicted"/>
<dbReference type="eggNOG" id="COG2205">
    <property type="taxonomic scope" value="Bacteria"/>
</dbReference>
<evidence type="ECO:0000256" key="4">
    <source>
        <dbReference type="ARBA" id="ARBA00022475"/>
    </source>
</evidence>
<keyword evidence="6" id="KW-0808">Transferase</keyword>
<dbReference type="Proteomes" id="UP000000238">
    <property type="component" value="Chromosome"/>
</dbReference>
<keyword evidence="7" id="KW-0547">Nucleotide-binding</keyword>
<evidence type="ECO:0000256" key="10">
    <source>
        <dbReference type="SAM" id="Phobius"/>
    </source>
</evidence>
<dbReference type="InterPro" id="IPR003661">
    <property type="entry name" value="HisK_dim/P_dom"/>
</dbReference>
<dbReference type="PANTHER" id="PTHR44936:SF10">
    <property type="entry name" value="SENSOR PROTEIN RSTB"/>
    <property type="match status" value="1"/>
</dbReference>
<evidence type="ECO:0000256" key="8">
    <source>
        <dbReference type="ARBA" id="ARBA00022777"/>
    </source>
</evidence>
<evidence type="ECO:0000256" key="5">
    <source>
        <dbReference type="ARBA" id="ARBA00022553"/>
    </source>
</evidence>
<keyword evidence="14" id="KW-1185">Reference proteome</keyword>
<comment type="subcellular location">
    <subcellularLocation>
        <location evidence="2">Cell membrane</location>
        <topology evidence="2">Multi-pass membrane protein</topology>
    </subcellularLocation>
</comment>
<dbReference type="InterPro" id="IPR005467">
    <property type="entry name" value="His_kinase_dom"/>
</dbReference>
<evidence type="ECO:0000313" key="14">
    <source>
        <dbReference type="Proteomes" id="UP000000238"/>
    </source>
</evidence>
<dbReference type="PRINTS" id="PR00344">
    <property type="entry name" value="BCTRLSENSOR"/>
</dbReference>
<dbReference type="SMART" id="SM00304">
    <property type="entry name" value="HAMP"/>
    <property type="match status" value="1"/>
</dbReference>
<dbReference type="RefSeq" id="WP_011397896.1">
    <property type="nucleotide sequence ID" value="NC_007645.1"/>
</dbReference>
<dbReference type="AlphaFoldDB" id="Q2SEU5"/>
<dbReference type="KEGG" id="hch:HCH_04119"/>
<dbReference type="InterPro" id="IPR004358">
    <property type="entry name" value="Sig_transdc_His_kin-like_C"/>
</dbReference>
<evidence type="ECO:0000256" key="9">
    <source>
        <dbReference type="ARBA" id="ARBA00022840"/>
    </source>
</evidence>
<dbReference type="InterPro" id="IPR050980">
    <property type="entry name" value="2C_sensor_his_kinase"/>
</dbReference>
<organism evidence="13 14">
    <name type="scientific">Hahella chejuensis (strain KCTC 2396)</name>
    <dbReference type="NCBI Taxonomy" id="349521"/>
    <lineage>
        <taxon>Bacteria</taxon>
        <taxon>Pseudomonadati</taxon>
        <taxon>Pseudomonadota</taxon>
        <taxon>Gammaproteobacteria</taxon>
        <taxon>Oceanospirillales</taxon>
        <taxon>Hahellaceae</taxon>
        <taxon>Hahella</taxon>
    </lineage>
</organism>
<evidence type="ECO:0000259" key="12">
    <source>
        <dbReference type="PROSITE" id="PS50885"/>
    </source>
</evidence>
<dbReference type="SUPFAM" id="SSF47384">
    <property type="entry name" value="Homodimeric domain of signal transducing histidine kinase"/>
    <property type="match status" value="1"/>
</dbReference>
<dbReference type="PROSITE" id="PS50109">
    <property type="entry name" value="HIS_KIN"/>
    <property type="match status" value="1"/>
</dbReference>
<dbReference type="InterPro" id="IPR036890">
    <property type="entry name" value="HATPase_C_sf"/>
</dbReference>
<dbReference type="InterPro" id="IPR003594">
    <property type="entry name" value="HATPase_dom"/>
</dbReference>
<accession>Q2SEU5</accession>
<dbReference type="HOGENOM" id="CLU_000445_89_27_6"/>
<dbReference type="GO" id="GO:0005886">
    <property type="term" value="C:plasma membrane"/>
    <property type="evidence" value="ECO:0007669"/>
    <property type="project" value="UniProtKB-SubCell"/>
</dbReference>
<feature type="domain" description="HAMP" evidence="12">
    <location>
        <begin position="162"/>
        <end position="208"/>
    </location>
</feature>
<dbReference type="GO" id="GO:0000155">
    <property type="term" value="F:phosphorelay sensor kinase activity"/>
    <property type="evidence" value="ECO:0007669"/>
    <property type="project" value="InterPro"/>
</dbReference>
<dbReference type="Gene3D" id="3.30.565.10">
    <property type="entry name" value="Histidine kinase-like ATPase, C-terminal domain"/>
    <property type="match status" value="1"/>
</dbReference>
<dbReference type="eggNOG" id="COG3850">
    <property type="taxonomic scope" value="Bacteria"/>
</dbReference>
<dbReference type="Pfam" id="PF02518">
    <property type="entry name" value="HATPase_c"/>
    <property type="match status" value="1"/>
</dbReference>
<keyword evidence="4" id="KW-1003">Cell membrane</keyword>
<keyword evidence="9" id="KW-0067">ATP-binding</keyword>
<keyword evidence="10" id="KW-1133">Transmembrane helix</keyword>
<feature type="transmembrane region" description="Helical" evidence="10">
    <location>
        <begin position="142"/>
        <end position="162"/>
    </location>
</feature>
<dbReference type="SUPFAM" id="SSF55874">
    <property type="entry name" value="ATPase domain of HSP90 chaperone/DNA topoisomerase II/histidine kinase"/>
    <property type="match status" value="1"/>
</dbReference>
<dbReference type="InterPro" id="IPR003660">
    <property type="entry name" value="HAMP_dom"/>
</dbReference>